<evidence type="ECO:0000256" key="8">
    <source>
        <dbReference type="SAM" id="Phobius"/>
    </source>
</evidence>
<reference evidence="10" key="1">
    <citation type="submission" date="2022-10" db="EMBL/GenBank/DDBJ databases">
        <title>Whole-Genome Sequencing of Brachybacterium huguangmaarense BRM-3, Isolated from Betula schmidtii.</title>
        <authorList>
            <person name="Haam D."/>
        </authorList>
    </citation>
    <scope>NUCLEOTIDE SEQUENCE</scope>
    <source>
        <strain evidence="10">BRM-3</strain>
    </source>
</reference>
<dbReference type="Gene3D" id="1.20.1250.20">
    <property type="entry name" value="MFS general substrate transporter like domains"/>
    <property type="match status" value="2"/>
</dbReference>
<gene>
    <name evidence="10" type="ORF">BRM3_11625</name>
</gene>
<dbReference type="RefSeq" id="WP_263593467.1">
    <property type="nucleotide sequence ID" value="NZ_CP107020.1"/>
</dbReference>
<feature type="transmembrane region" description="Helical" evidence="8">
    <location>
        <begin position="92"/>
        <end position="110"/>
    </location>
</feature>
<keyword evidence="2" id="KW-0813">Transport</keyword>
<evidence type="ECO:0000256" key="7">
    <source>
        <dbReference type="ARBA" id="ARBA00023136"/>
    </source>
</evidence>
<evidence type="ECO:0000256" key="2">
    <source>
        <dbReference type="ARBA" id="ARBA00022448"/>
    </source>
</evidence>
<evidence type="ECO:0000256" key="3">
    <source>
        <dbReference type="ARBA" id="ARBA00022475"/>
    </source>
</evidence>
<keyword evidence="4" id="KW-0997">Cell inner membrane</keyword>
<evidence type="ECO:0000313" key="11">
    <source>
        <dbReference type="Proteomes" id="UP001164305"/>
    </source>
</evidence>
<keyword evidence="3" id="KW-1003">Cell membrane</keyword>
<feature type="transmembrane region" description="Helical" evidence="8">
    <location>
        <begin position="37"/>
        <end position="59"/>
    </location>
</feature>
<keyword evidence="7 8" id="KW-0472">Membrane</keyword>
<sequence>MQSWMRIQFFLFFFSWTTFVSYWAPIFTDRGFDANQIGLSITVSLVTRALAVVTLFPLVNRVVPMGRITRVLPWLCLVVAVCFVPRTSFTGLMAVSAVFGVLYPTAMPVLETTASLGAQRRVLAYGPTRMWGSIGFIAGAAVDGAVSSWLGIGALLWVFILALLAMACAALLPIGDEVVAAQRSGSLGAWGPLLTHRVFMLALLASVLVQSSHAAYYAFGTLRLDRLGAPAALIAVFLMLAPLAELIVFRLTGAVAERWSLAALMGTAVAGSVVRWAVWTLSPSVPVLLGMQALHGLTFGMMQVAFVQTLRRHIDPTLVAPAQGLYAALGTGGGTAVMTAVAGHWFDLSPALAFGAMAVCAALAAPLVLALGRGERVVTRPM</sequence>
<dbReference type="PIRSF" id="PIRSF004925">
    <property type="entry name" value="HcaT"/>
    <property type="match status" value="1"/>
</dbReference>
<evidence type="ECO:0000259" key="9">
    <source>
        <dbReference type="Pfam" id="PF12832"/>
    </source>
</evidence>
<feature type="transmembrane region" description="Helical" evidence="8">
    <location>
        <begin position="154"/>
        <end position="175"/>
    </location>
</feature>
<feature type="domain" description="Major facilitator superfamily associated" evidence="9">
    <location>
        <begin position="4"/>
        <end position="354"/>
    </location>
</feature>
<evidence type="ECO:0000256" key="5">
    <source>
        <dbReference type="ARBA" id="ARBA00022692"/>
    </source>
</evidence>
<dbReference type="SUPFAM" id="SSF103473">
    <property type="entry name" value="MFS general substrate transporter"/>
    <property type="match status" value="1"/>
</dbReference>
<feature type="transmembrane region" description="Helical" evidence="8">
    <location>
        <begin position="122"/>
        <end position="142"/>
    </location>
</feature>
<feature type="transmembrane region" description="Helical" evidence="8">
    <location>
        <begin position="7"/>
        <end position="25"/>
    </location>
</feature>
<evidence type="ECO:0000256" key="6">
    <source>
        <dbReference type="ARBA" id="ARBA00022989"/>
    </source>
</evidence>
<dbReference type="Pfam" id="PF12832">
    <property type="entry name" value="MFS_1_like"/>
    <property type="match status" value="1"/>
</dbReference>
<dbReference type="InterPro" id="IPR024989">
    <property type="entry name" value="MFS_assoc_dom"/>
</dbReference>
<organism evidence="10 11">
    <name type="scientific">Brachybacterium huguangmaarense</name>
    <dbReference type="NCBI Taxonomy" id="1652028"/>
    <lineage>
        <taxon>Bacteria</taxon>
        <taxon>Bacillati</taxon>
        <taxon>Actinomycetota</taxon>
        <taxon>Actinomycetes</taxon>
        <taxon>Micrococcales</taxon>
        <taxon>Dermabacteraceae</taxon>
        <taxon>Brachybacterium</taxon>
    </lineage>
</organism>
<dbReference type="EMBL" id="CP107020">
    <property type="protein sequence ID" value="UYG16254.1"/>
    <property type="molecule type" value="Genomic_DNA"/>
</dbReference>
<evidence type="ECO:0000256" key="1">
    <source>
        <dbReference type="ARBA" id="ARBA00004429"/>
    </source>
</evidence>
<evidence type="ECO:0000256" key="4">
    <source>
        <dbReference type="ARBA" id="ARBA00022519"/>
    </source>
</evidence>
<name>A0ABY6FZV8_9MICO</name>
<accession>A0ABY6FZV8</accession>
<proteinExistence type="predicted"/>
<feature type="transmembrane region" description="Helical" evidence="8">
    <location>
        <begin position="71"/>
        <end position="86"/>
    </location>
</feature>
<feature type="transmembrane region" description="Helical" evidence="8">
    <location>
        <begin position="229"/>
        <end position="249"/>
    </location>
</feature>
<feature type="transmembrane region" description="Helical" evidence="8">
    <location>
        <begin position="326"/>
        <end position="346"/>
    </location>
</feature>
<dbReference type="InterPro" id="IPR026032">
    <property type="entry name" value="HcaT-like"/>
</dbReference>
<dbReference type="PANTHER" id="PTHR23522:SF10">
    <property type="entry name" value="3-PHENYLPROPIONIC ACID TRANSPORTER-RELATED"/>
    <property type="match status" value="1"/>
</dbReference>
<keyword evidence="5 8" id="KW-0812">Transmembrane</keyword>
<evidence type="ECO:0000313" key="10">
    <source>
        <dbReference type="EMBL" id="UYG16254.1"/>
    </source>
</evidence>
<feature type="transmembrane region" description="Helical" evidence="8">
    <location>
        <begin position="187"/>
        <end position="209"/>
    </location>
</feature>
<dbReference type="PANTHER" id="PTHR23522">
    <property type="entry name" value="BLL5896 PROTEIN"/>
    <property type="match status" value="1"/>
</dbReference>
<feature type="transmembrane region" description="Helical" evidence="8">
    <location>
        <begin position="352"/>
        <end position="372"/>
    </location>
</feature>
<keyword evidence="6 8" id="KW-1133">Transmembrane helix</keyword>
<protein>
    <submittedName>
        <fullName evidence="10">MFS transporter</fullName>
    </submittedName>
</protein>
<feature type="transmembrane region" description="Helical" evidence="8">
    <location>
        <begin position="285"/>
        <end position="306"/>
    </location>
</feature>
<feature type="transmembrane region" description="Helical" evidence="8">
    <location>
        <begin position="261"/>
        <end position="279"/>
    </location>
</feature>
<keyword evidence="11" id="KW-1185">Reference proteome</keyword>
<comment type="subcellular location">
    <subcellularLocation>
        <location evidence="1">Cell inner membrane</location>
        <topology evidence="1">Multi-pass membrane protein</topology>
    </subcellularLocation>
</comment>
<dbReference type="InterPro" id="IPR036259">
    <property type="entry name" value="MFS_trans_sf"/>
</dbReference>
<dbReference type="Proteomes" id="UP001164305">
    <property type="component" value="Chromosome"/>
</dbReference>